<dbReference type="RefSeq" id="WP_048045396.1">
    <property type="nucleotide sequence ID" value="NZ_JJQF01000098.1"/>
</dbReference>
<feature type="transmembrane region" description="Helical" evidence="1">
    <location>
        <begin position="43"/>
        <end position="59"/>
    </location>
</feature>
<evidence type="ECO:0000313" key="2">
    <source>
        <dbReference type="EMBL" id="KKH29338.1"/>
    </source>
</evidence>
<protein>
    <recommendedName>
        <fullName evidence="4">Glycosyltransferase RgtA/B/C/D-like domain-containing protein</fullName>
    </recommendedName>
</protein>
<proteinExistence type="predicted"/>
<feature type="transmembrane region" description="Helical" evidence="1">
    <location>
        <begin position="445"/>
        <end position="474"/>
    </location>
</feature>
<dbReference type="PATRIC" id="fig|2209.81.peg.2304"/>
<feature type="transmembrane region" description="Helical" evidence="1">
    <location>
        <begin position="480"/>
        <end position="501"/>
    </location>
</feature>
<feature type="transmembrane region" description="Helical" evidence="1">
    <location>
        <begin position="80"/>
        <end position="103"/>
    </location>
</feature>
<dbReference type="AlphaFoldDB" id="A0A0F8LSA5"/>
<keyword evidence="1" id="KW-0812">Transmembrane</keyword>
<feature type="transmembrane region" description="Helical" evidence="1">
    <location>
        <begin position="20"/>
        <end position="37"/>
    </location>
</feature>
<feature type="transmembrane region" description="Helical" evidence="1">
    <location>
        <begin position="240"/>
        <end position="257"/>
    </location>
</feature>
<accession>A0A0F8LSA5</accession>
<organism evidence="2 3">
    <name type="scientific">Methanosarcina mazei</name>
    <name type="common">Methanosarcina frisia</name>
    <dbReference type="NCBI Taxonomy" id="2209"/>
    <lineage>
        <taxon>Archaea</taxon>
        <taxon>Methanobacteriati</taxon>
        <taxon>Methanobacteriota</taxon>
        <taxon>Stenosarchaea group</taxon>
        <taxon>Methanomicrobia</taxon>
        <taxon>Methanosarcinales</taxon>
        <taxon>Methanosarcinaceae</taxon>
        <taxon>Methanosarcina</taxon>
    </lineage>
</organism>
<reference evidence="2 3" key="1">
    <citation type="journal article" date="2015" name="ISME J.">
        <title>Genomic and phenotypic differentiation among Methanosarcina mazei populations from Columbia River sediment.</title>
        <authorList>
            <person name="Youngblut N.D."/>
            <person name="Wirth J.S."/>
            <person name="Henriksen J.R."/>
            <person name="Smith M."/>
            <person name="Simon H."/>
            <person name="Metcalf W.W."/>
            <person name="Whitaker R.J."/>
        </authorList>
    </citation>
    <scope>NUCLEOTIDE SEQUENCE [LARGE SCALE GENOMIC DNA]</scope>
    <source>
        <strain evidence="2 3">1.H.A.0.1</strain>
    </source>
</reference>
<keyword evidence="1" id="KW-0472">Membrane</keyword>
<feature type="transmembrane region" description="Helical" evidence="1">
    <location>
        <begin position="269"/>
        <end position="286"/>
    </location>
</feature>
<sequence>MTNREFSKINSTLKFINQTIYLYPFFIGMVILYLSYYSGIGQYGMGFAFVLGSVLFYVLKEKFNTEIPNRINLYPKNNKLFLILNSIFLISFSLSLIELHYSIYVRPTLYFILVTISFFSIFVEIFHIKSNNFNYLSLLKIICVSLSFRLGRFFNYPSIPGSDIHFHLNIAKLIVHNGAVPNYSVATQYSYSCLLHIFEAINIILLTGNLRNIVFYSIVLSSTIITSLLVYCIIKKIYNVQIALIAVLFINIADMLFVQNVTNINPSSIVYCFFLVILFCIIQQINKPMFSLIVVVMILCMVLSHQLSTFCVFLIIFTLLLSILFYNSYFSEALKINLSSKNLKLHLYSNTLVYFFALMIFYWSQMQLTIGNSFFEKTIYRLNRTIISIINEYSTDASAPTSQYESLFSTYDFYSNLLYNLGSNFLLMLAIVGILLVLGFKYKSLFSFSCMCATFMLFGLIYAGTYVGLGYLLIPHRLLSFLQLFLVFFASFSTYYIYAITSEKWTKFGIMVIVILLIFFMITTPYINRGDTIYATNVVYRDQYTYSELKSLEWSNYFLENHTVFVDLLITSRPLSTVDFLNVSAIQIVPFKPKSHEISKNILIRQYIMKNSNLKMSGTFGTIHEKNYQDLLSKVTQEYNLIYSNNYANVYQK</sequence>
<feature type="transmembrane region" description="Helical" evidence="1">
    <location>
        <begin position="213"/>
        <end position="234"/>
    </location>
</feature>
<keyword evidence="1" id="KW-1133">Transmembrane helix</keyword>
<evidence type="ECO:0000313" key="3">
    <source>
        <dbReference type="Proteomes" id="UP000034338"/>
    </source>
</evidence>
<comment type="caution">
    <text evidence="2">The sequence shown here is derived from an EMBL/GenBank/DDBJ whole genome shotgun (WGS) entry which is preliminary data.</text>
</comment>
<feature type="transmembrane region" description="Helical" evidence="1">
    <location>
        <begin position="109"/>
        <end position="126"/>
    </location>
</feature>
<name>A0A0F8LSA5_METMZ</name>
<evidence type="ECO:0008006" key="4">
    <source>
        <dbReference type="Google" id="ProtNLM"/>
    </source>
</evidence>
<evidence type="ECO:0000256" key="1">
    <source>
        <dbReference type="SAM" id="Phobius"/>
    </source>
</evidence>
<dbReference type="Proteomes" id="UP000034338">
    <property type="component" value="Unassembled WGS sequence"/>
</dbReference>
<feature type="transmembrane region" description="Helical" evidence="1">
    <location>
        <begin position="292"/>
        <end position="325"/>
    </location>
</feature>
<dbReference type="EMBL" id="JJQF01000098">
    <property type="protein sequence ID" value="KKH29338.1"/>
    <property type="molecule type" value="Genomic_DNA"/>
</dbReference>
<feature type="transmembrane region" description="Helical" evidence="1">
    <location>
        <begin position="417"/>
        <end position="438"/>
    </location>
</feature>
<feature type="transmembrane region" description="Helical" evidence="1">
    <location>
        <begin position="508"/>
        <end position="527"/>
    </location>
</feature>
<feature type="transmembrane region" description="Helical" evidence="1">
    <location>
        <begin position="345"/>
        <end position="364"/>
    </location>
</feature>
<gene>
    <name evidence="2" type="ORF">DU37_10660</name>
</gene>